<name>A0A0V7ZIL6_9CYAN</name>
<dbReference type="CDD" id="cd16409">
    <property type="entry name" value="ParB_N_like"/>
    <property type="match status" value="1"/>
</dbReference>
<dbReference type="RefSeq" id="WP_027844593.1">
    <property type="nucleotide sequence ID" value="NZ_LMTZ01000122.1"/>
</dbReference>
<dbReference type="InterPro" id="IPR003115">
    <property type="entry name" value="ParB_N"/>
</dbReference>
<protein>
    <submittedName>
        <fullName evidence="2">Chromosome partitioning protein ParB</fullName>
    </submittedName>
</protein>
<comment type="caution">
    <text evidence="2">The sequence shown here is derived from an EMBL/GenBank/DDBJ whole genome shotgun (WGS) entry which is preliminary data.</text>
</comment>
<evidence type="ECO:0000259" key="1">
    <source>
        <dbReference type="SMART" id="SM00470"/>
    </source>
</evidence>
<organism evidence="2 3">
    <name type="scientific">Mastigocoleus testarum BC008</name>
    <dbReference type="NCBI Taxonomy" id="371196"/>
    <lineage>
        <taxon>Bacteria</taxon>
        <taxon>Bacillati</taxon>
        <taxon>Cyanobacteriota</taxon>
        <taxon>Cyanophyceae</taxon>
        <taxon>Nostocales</taxon>
        <taxon>Hapalosiphonaceae</taxon>
        <taxon>Mastigocoleus</taxon>
    </lineage>
</organism>
<gene>
    <name evidence="2" type="ORF">BC008_17570</name>
</gene>
<evidence type="ECO:0000313" key="3">
    <source>
        <dbReference type="Proteomes" id="UP000053372"/>
    </source>
</evidence>
<accession>A0A0V7ZIL6</accession>
<feature type="domain" description="ParB-like N-terminal" evidence="1">
    <location>
        <begin position="5"/>
        <end position="90"/>
    </location>
</feature>
<dbReference type="SUPFAM" id="SSF53335">
    <property type="entry name" value="S-adenosyl-L-methionine-dependent methyltransferases"/>
    <property type="match status" value="1"/>
</dbReference>
<dbReference type="SMART" id="SM00470">
    <property type="entry name" value="ParB"/>
    <property type="match status" value="1"/>
</dbReference>
<proteinExistence type="predicted"/>
<dbReference type="Proteomes" id="UP000053372">
    <property type="component" value="Unassembled WGS sequence"/>
</dbReference>
<keyword evidence="3" id="KW-1185">Reference proteome</keyword>
<dbReference type="PANTHER" id="PTHR33375:SF1">
    <property type="entry name" value="CHROMOSOME-PARTITIONING PROTEIN PARB-RELATED"/>
    <property type="match status" value="1"/>
</dbReference>
<dbReference type="Gene3D" id="3.90.1530.10">
    <property type="entry name" value="Conserved hypothetical protein from pyrococcus furiosus pfu- 392566-001, ParB domain"/>
    <property type="match status" value="1"/>
</dbReference>
<dbReference type="SUPFAM" id="SSF110849">
    <property type="entry name" value="ParB/Sulfiredoxin"/>
    <property type="match status" value="1"/>
</dbReference>
<dbReference type="GO" id="GO:0007059">
    <property type="term" value="P:chromosome segregation"/>
    <property type="evidence" value="ECO:0007669"/>
    <property type="project" value="TreeGrafter"/>
</dbReference>
<dbReference type="EMBL" id="LMTZ01000122">
    <property type="protein sequence ID" value="KST64441.1"/>
    <property type="molecule type" value="Genomic_DNA"/>
</dbReference>
<dbReference type="AlphaFoldDB" id="A0A0V7ZIL6"/>
<dbReference type="GO" id="GO:0045881">
    <property type="term" value="P:positive regulation of sporulation resulting in formation of a cellular spore"/>
    <property type="evidence" value="ECO:0007669"/>
    <property type="project" value="TreeGrafter"/>
</dbReference>
<dbReference type="InterPro" id="IPR029063">
    <property type="entry name" value="SAM-dependent_MTases_sf"/>
</dbReference>
<dbReference type="Pfam" id="PF02195">
    <property type="entry name" value="ParB_N"/>
    <property type="match status" value="1"/>
</dbReference>
<dbReference type="InterPro" id="IPR036086">
    <property type="entry name" value="ParB/Sulfiredoxin_sf"/>
</dbReference>
<dbReference type="GO" id="GO:0005694">
    <property type="term" value="C:chromosome"/>
    <property type="evidence" value="ECO:0007669"/>
    <property type="project" value="TreeGrafter"/>
</dbReference>
<reference evidence="2 3" key="1">
    <citation type="journal article" date="2015" name="Genome Announc.">
        <title>Draft Genome of the Euendolithic (true boring) Cyanobacterium Mastigocoleus testarum strain BC008.</title>
        <authorList>
            <person name="Guida B.S."/>
            <person name="Garcia-Pichel F."/>
        </authorList>
    </citation>
    <scope>NUCLEOTIDE SEQUENCE [LARGE SCALE GENOMIC DNA]</scope>
    <source>
        <strain evidence="2 3">BC008</strain>
    </source>
</reference>
<dbReference type="PANTHER" id="PTHR33375">
    <property type="entry name" value="CHROMOSOME-PARTITIONING PROTEIN PARB-RELATED"/>
    <property type="match status" value="1"/>
</dbReference>
<evidence type="ECO:0000313" key="2">
    <source>
        <dbReference type="EMBL" id="KST64441.1"/>
    </source>
</evidence>
<dbReference type="OrthoDB" id="9773571at2"/>
<sequence length="448" mass="51052">MAKLTLVPISKIHINNNRRPIKQEKVDELVESIRANGLLNPITLDNNWNLVAGHHRLKACEQLGLKEIECHIIVYQDSDRARLAEIDENLIRNELRPLERGKLWLEREEILLRLGLLAKVGDNQYTLTGKNITGSEVISPPIKTAKDLARESGFSERTYQYDKQIIRNTHPDILQIIENTPIAQRQTALLNIARAGSKERIQAEQAEKALALAKASSDQEEQQRQAEIVSSYRTRQKKAQLSALKSAEALIQAKSSHSRTQQQRKKLHQRLSKLEVSLGDRWKLGENLVYCGDTSSDKFQDLLPKEAALTIATLSSTWKHDYLAEKSRIVAVLRQEGYIYDFCRSNQMPFQYELAIGKIYIGIFSYQSISKPPMPVNVENIEGIVNYLMHLYSSPNDCAIAPFMGEGEILAICQRLRRICFIGDDNPQSVSRGIMRWQNITDRQAEKI</sequence>
<dbReference type="InterPro" id="IPR050336">
    <property type="entry name" value="Chromosome_partition/occlusion"/>
</dbReference>